<feature type="transmembrane region" description="Helical" evidence="1">
    <location>
        <begin position="62"/>
        <end position="87"/>
    </location>
</feature>
<gene>
    <name evidence="2" type="ORF">SAMN05421644_14024</name>
</gene>
<dbReference type="RefSeq" id="WP_091334722.1">
    <property type="nucleotide sequence ID" value="NZ_FNOW01000040.1"/>
</dbReference>
<protein>
    <submittedName>
        <fullName evidence="2">Putative transmembrane protein (PGPGW)</fullName>
    </submittedName>
</protein>
<proteinExistence type="predicted"/>
<organism evidence="2 3">
    <name type="scientific">Allochromatium warmingii</name>
    <name type="common">Chromatium warmingii</name>
    <dbReference type="NCBI Taxonomy" id="61595"/>
    <lineage>
        <taxon>Bacteria</taxon>
        <taxon>Pseudomonadati</taxon>
        <taxon>Pseudomonadota</taxon>
        <taxon>Gammaproteobacteria</taxon>
        <taxon>Chromatiales</taxon>
        <taxon>Chromatiaceae</taxon>
        <taxon>Allochromatium</taxon>
    </lineage>
</organism>
<accession>A0A1H3I6V3</accession>
<dbReference type="STRING" id="61595.SAMN05421644_14024"/>
<dbReference type="AlphaFoldDB" id="A0A1H3I6V3"/>
<evidence type="ECO:0000313" key="3">
    <source>
        <dbReference type="Proteomes" id="UP000198672"/>
    </source>
</evidence>
<evidence type="ECO:0000313" key="2">
    <source>
        <dbReference type="EMBL" id="SDY23185.1"/>
    </source>
</evidence>
<keyword evidence="3" id="KW-1185">Reference proteome</keyword>
<dbReference type="InterPro" id="IPR019099">
    <property type="entry name" value="Uncharacterised_PGPGW_TM"/>
</dbReference>
<dbReference type="Pfam" id="PF09656">
    <property type="entry name" value="PGPGW"/>
    <property type="match status" value="1"/>
</dbReference>
<keyword evidence="1 2" id="KW-0812">Transmembrane</keyword>
<dbReference type="OrthoDB" id="9800130at2"/>
<keyword evidence="1" id="KW-1133">Transmembrane helix</keyword>
<evidence type="ECO:0000256" key="1">
    <source>
        <dbReference type="SAM" id="Phobius"/>
    </source>
</evidence>
<keyword evidence="1" id="KW-0472">Membrane</keyword>
<dbReference type="Proteomes" id="UP000198672">
    <property type="component" value="Unassembled WGS sequence"/>
</dbReference>
<sequence length="143" mass="15795">MLDALLSWIEAHQALMLLLAGASLLTAVGSLLVLPVVVAALPEDYFVDPKRHASRWQSLHPLWYVALRVLKNLAGWLLVLAGIVMLVLPGQGMLTILVGLVLCEFPGKFALERRLASQPKILSAFNWLRRRAGRGPLQSPRRS</sequence>
<feature type="transmembrane region" description="Helical" evidence="1">
    <location>
        <begin position="15"/>
        <end position="41"/>
    </location>
</feature>
<name>A0A1H3I6V3_ALLWA</name>
<dbReference type="EMBL" id="FNOW01000040">
    <property type="protein sequence ID" value="SDY23185.1"/>
    <property type="molecule type" value="Genomic_DNA"/>
</dbReference>
<reference evidence="3" key="1">
    <citation type="submission" date="2016-10" db="EMBL/GenBank/DDBJ databases">
        <authorList>
            <person name="Varghese N."/>
            <person name="Submissions S."/>
        </authorList>
    </citation>
    <scope>NUCLEOTIDE SEQUENCE [LARGE SCALE GENOMIC DNA]</scope>
    <source>
        <strain evidence="3">DSM 173</strain>
    </source>
</reference>